<evidence type="ECO:0000256" key="1">
    <source>
        <dbReference type="ARBA" id="ARBA00005179"/>
    </source>
</evidence>
<accession>A0A2H3JRS6</accession>
<dbReference type="InterPro" id="IPR029063">
    <property type="entry name" value="SAM-dependent_MTases_sf"/>
</dbReference>
<dbReference type="OMA" id="GTHIGIP"/>
<dbReference type="Gene3D" id="3.40.50.150">
    <property type="entry name" value="Vaccinia Virus protein VP39"/>
    <property type="match status" value="1"/>
</dbReference>
<proteinExistence type="inferred from homology"/>
<dbReference type="GO" id="GO:0016740">
    <property type="term" value="F:transferase activity"/>
    <property type="evidence" value="ECO:0007669"/>
    <property type="project" value="UniProtKB-KW"/>
</dbReference>
<keyword evidence="3" id="KW-0949">S-adenosyl-L-methionine</keyword>
<evidence type="ECO:0008006" key="7">
    <source>
        <dbReference type="Google" id="ProtNLM"/>
    </source>
</evidence>
<dbReference type="STRING" id="742152.A0A2H3JRS6"/>
<evidence type="ECO:0000313" key="6">
    <source>
        <dbReference type="Proteomes" id="UP000218811"/>
    </source>
</evidence>
<evidence type="ECO:0000256" key="4">
    <source>
        <dbReference type="ARBA" id="ARBA00038314"/>
    </source>
</evidence>
<sequence length="314" mass="34436">MSTEVLSAPVRVTDANHTELQDAHEPDFALESLTEEELAFLKGQTGIQDDNGLKEHITNIQSDAMVVHPYGCIRHFVFTKLKISRLPAYRQMMKLAKERQGAVFLDIGCCFGNDVRKAVADGFPAQNAIGSDLHPEFWQLGQRLFGILPEQDPVKFLPGDALNTAFLEAVAPFSSPPTSPRPEISSLTTLNPLRGHVSAIHASAFFHLFDEVGQLELARSLAGLLSPEPGSIIFGAHNGQAEKGVLKGPSLHITTKNMFCHSPGSWVAMWDGVVFEKGKVKANAFLFALKEEEVNLGQGNSDQFHQLVWSVVRL</sequence>
<evidence type="ECO:0000256" key="2">
    <source>
        <dbReference type="ARBA" id="ARBA00022679"/>
    </source>
</evidence>
<dbReference type="OrthoDB" id="2094832at2759"/>
<dbReference type="EMBL" id="KB468053">
    <property type="protein sequence ID" value="PCH40468.1"/>
    <property type="molecule type" value="Genomic_DNA"/>
</dbReference>
<dbReference type="AlphaFoldDB" id="A0A2H3JRS6"/>
<comment type="pathway">
    <text evidence="1">Secondary metabolite biosynthesis.</text>
</comment>
<keyword evidence="6" id="KW-1185">Reference proteome</keyword>
<organism evidence="5 6">
    <name type="scientific">Wolfiporia cocos (strain MD-104)</name>
    <name type="common">Brown rot fungus</name>
    <dbReference type="NCBI Taxonomy" id="742152"/>
    <lineage>
        <taxon>Eukaryota</taxon>
        <taxon>Fungi</taxon>
        <taxon>Dikarya</taxon>
        <taxon>Basidiomycota</taxon>
        <taxon>Agaricomycotina</taxon>
        <taxon>Agaricomycetes</taxon>
        <taxon>Polyporales</taxon>
        <taxon>Phaeolaceae</taxon>
        <taxon>Wolfiporia</taxon>
    </lineage>
</organism>
<comment type="similarity">
    <text evidence="4">Belongs to the class I-like SAM-binding methyltransferase superfamily.</text>
</comment>
<keyword evidence="2" id="KW-0808">Transferase</keyword>
<dbReference type="InterPro" id="IPR051654">
    <property type="entry name" value="Meroterpenoid_MTases"/>
</dbReference>
<evidence type="ECO:0000313" key="5">
    <source>
        <dbReference type="EMBL" id="PCH40468.1"/>
    </source>
</evidence>
<dbReference type="SUPFAM" id="SSF53335">
    <property type="entry name" value="S-adenosyl-L-methionine-dependent methyltransferases"/>
    <property type="match status" value="1"/>
</dbReference>
<dbReference type="Proteomes" id="UP000218811">
    <property type="component" value="Unassembled WGS sequence"/>
</dbReference>
<evidence type="ECO:0000256" key="3">
    <source>
        <dbReference type="ARBA" id="ARBA00022691"/>
    </source>
</evidence>
<dbReference type="PANTHER" id="PTHR35897:SF1">
    <property type="entry name" value="METHYLTRANSFERASE AUSD"/>
    <property type="match status" value="1"/>
</dbReference>
<protein>
    <recommendedName>
        <fullName evidence="7">Methyltransferase domain-containing protein</fullName>
    </recommendedName>
</protein>
<gene>
    <name evidence="5" type="ORF">WOLCODRAFT_136894</name>
</gene>
<name>A0A2H3JRS6_WOLCO</name>
<reference evidence="5 6" key="1">
    <citation type="journal article" date="2012" name="Science">
        <title>The Paleozoic origin of enzymatic lignin decomposition reconstructed from 31 fungal genomes.</title>
        <authorList>
            <person name="Floudas D."/>
            <person name="Binder M."/>
            <person name="Riley R."/>
            <person name="Barry K."/>
            <person name="Blanchette R.A."/>
            <person name="Henrissat B."/>
            <person name="Martinez A.T."/>
            <person name="Otillar R."/>
            <person name="Spatafora J.W."/>
            <person name="Yadav J.S."/>
            <person name="Aerts A."/>
            <person name="Benoit I."/>
            <person name="Boyd A."/>
            <person name="Carlson A."/>
            <person name="Copeland A."/>
            <person name="Coutinho P.M."/>
            <person name="de Vries R.P."/>
            <person name="Ferreira P."/>
            <person name="Findley K."/>
            <person name="Foster B."/>
            <person name="Gaskell J."/>
            <person name="Glotzer D."/>
            <person name="Gorecki P."/>
            <person name="Heitman J."/>
            <person name="Hesse C."/>
            <person name="Hori C."/>
            <person name="Igarashi K."/>
            <person name="Jurgens J.A."/>
            <person name="Kallen N."/>
            <person name="Kersten P."/>
            <person name="Kohler A."/>
            <person name="Kuees U."/>
            <person name="Kumar T.K.A."/>
            <person name="Kuo A."/>
            <person name="LaButti K."/>
            <person name="Larrondo L.F."/>
            <person name="Lindquist E."/>
            <person name="Ling A."/>
            <person name="Lombard V."/>
            <person name="Lucas S."/>
            <person name="Lundell T."/>
            <person name="Martin R."/>
            <person name="McLaughlin D.J."/>
            <person name="Morgenstern I."/>
            <person name="Morin E."/>
            <person name="Murat C."/>
            <person name="Nagy L.G."/>
            <person name="Nolan M."/>
            <person name="Ohm R.A."/>
            <person name="Patyshakuliyeva A."/>
            <person name="Rokas A."/>
            <person name="Ruiz-Duenas F.J."/>
            <person name="Sabat G."/>
            <person name="Salamov A."/>
            <person name="Samejima M."/>
            <person name="Schmutz J."/>
            <person name="Slot J.C."/>
            <person name="St John F."/>
            <person name="Stenlid J."/>
            <person name="Sun H."/>
            <person name="Sun S."/>
            <person name="Syed K."/>
            <person name="Tsang A."/>
            <person name="Wiebenga A."/>
            <person name="Young D."/>
            <person name="Pisabarro A."/>
            <person name="Eastwood D.C."/>
            <person name="Martin F."/>
            <person name="Cullen D."/>
            <person name="Grigoriev I.V."/>
            <person name="Hibbett D.S."/>
        </authorList>
    </citation>
    <scope>NUCLEOTIDE SEQUENCE [LARGE SCALE GENOMIC DNA]</scope>
    <source>
        <strain evidence="5 6">MD-104</strain>
    </source>
</reference>
<dbReference type="PANTHER" id="PTHR35897">
    <property type="entry name" value="METHYLTRANSFERASE AUSD"/>
    <property type="match status" value="1"/>
</dbReference>